<dbReference type="RefSeq" id="XP_068355286.1">
    <property type="nucleotide sequence ID" value="XM_068507582.1"/>
</dbReference>
<evidence type="ECO:0000259" key="14">
    <source>
        <dbReference type="PROSITE" id="PS51285"/>
    </source>
</evidence>
<evidence type="ECO:0000256" key="12">
    <source>
        <dbReference type="SAM" id="MobiDB-lite"/>
    </source>
</evidence>
<reference evidence="15" key="1">
    <citation type="submission" date="2016-10" db="EMBL/GenBank/DDBJ databases">
        <authorList>
            <person name="Benchimol M."/>
            <person name="Almeida L.G."/>
            <person name="Vasconcelos A.T."/>
            <person name="Perreira-Neves A."/>
            <person name="Rosa I.A."/>
            <person name="Tasca T."/>
            <person name="Bogo M.R."/>
            <person name="de Souza W."/>
        </authorList>
    </citation>
    <scope>NUCLEOTIDE SEQUENCE [LARGE SCALE GENOMIC DNA]</scope>
    <source>
        <strain evidence="15">K</strain>
    </source>
</reference>
<dbReference type="GO" id="GO:0004674">
    <property type="term" value="F:protein serine/threonine kinase activity"/>
    <property type="evidence" value="ECO:0007669"/>
    <property type="project" value="UniProtKB-KW"/>
</dbReference>
<evidence type="ECO:0000256" key="3">
    <source>
        <dbReference type="ARBA" id="ARBA00022527"/>
    </source>
</evidence>
<feature type="compositionally biased region" description="Low complexity" evidence="12">
    <location>
        <begin position="740"/>
        <end position="751"/>
    </location>
</feature>
<feature type="compositionally biased region" description="Acidic residues" evidence="12">
    <location>
        <begin position="20"/>
        <end position="32"/>
    </location>
</feature>
<evidence type="ECO:0000256" key="10">
    <source>
        <dbReference type="ARBA" id="ARBA00048679"/>
    </source>
</evidence>
<dbReference type="InterPro" id="IPR000719">
    <property type="entry name" value="Prot_kinase_dom"/>
</dbReference>
<dbReference type="SMART" id="SM00133">
    <property type="entry name" value="S_TK_X"/>
    <property type="match status" value="1"/>
</dbReference>
<feature type="binding site" evidence="11">
    <location>
        <position position="155"/>
    </location>
    <ligand>
        <name>ATP</name>
        <dbReference type="ChEBI" id="CHEBI:30616"/>
    </ligand>
</feature>
<dbReference type="GeneID" id="94842286"/>
<dbReference type="InterPro" id="IPR008271">
    <property type="entry name" value="Ser/Thr_kinase_AS"/>
</dbReference>
<dbReference type="SMART" id="SM00220">
    <property type="entry name" value="S_TKc"/>
    <property type="match status" value="1"/>
</dbReference>
<keyword evidence="6 11" id="KW-0547">Nucleotide-binding</keyword>
<comment type="caution">
    <text evidence="15">The sequence shown here is derived from an EMBL/GenBank/DDBJ whole genome shotgun (WGS) entry which is preliminary data.</text>
</comment>
<feature type="domain" description="AGC-kinase C-terminal" evidence="14">
    <location>
        <begin position="429"/>
        <end position="495"/>
    </location>
</feature>
<feature type="domain" description="Protein kinase" evidence="13">
    <location>
        <begin position="116"/>
        <end position="428"/>
    </location>
</feature>
<evidence type="ECO:0000256" key="8">
    <source>
        <dbReference type="ARBA" id="ARBA00022840"/>
    </source>
</evidence>
<keyword evidence="7" id="KW-0418">Kinase</keyword>
<protein>
    <recommendedName>
        <fullName evidence="2">non-specific serine/threonine protein kinase</fullName>
        <ecNumber evidence="2">2.7.11.1</ecNumber>
    </recommendedName>
</protein>
<keyword evidence="16" id="KW-1185">Reference proteome</keyword>
<dbReference type="PROSITE" id="PS50011">
    <property type="entry name" value="PROTEIN_KINASE_DOM"/>
    <property type="match status" value="1"/>
</dbReference>
<dbReference type="Gene3D" id="3.30.200.20">
    <property type="entry name" value="Phosphorylase Kinase, domain 1"/>
    <property type="match status" value="1"/>
</dbReference>
<dbReference type="SUPFAM" id="SSF56112">
    <property type="entry name" value="Protein kinase-like (PK-like)"/>
    <property type="match status" value="1"/>
</dbReference>
<feature type="compositionally biased region" description="Low complexity" evidence="12">
    <location>
        <begin position="666"/>
        <end position="681"/>
    </location>
</feature>
<evidence type="ECO:0000313" key="15">
    <source>
        <dbReference type="EMBL" id="OHT02150.1"/>
    </source>
</evidence>
<dbReference type="FunFam" id="1.10.510.10:FF:000057">
    <property type="entry name" value="Non-specific serine/threonine protein kinase"/>
    <property type="match status" value="1"/>
</dbReference>
<keyword evidence="4" id="KW-0597">Phosphoprotein</keyword>
<proteinExistence type="inferred from homology"/>
<dbReference type="PANTHER" id="PTHR22988">
    <property type="entry name" value="MYOTONIC DYSTROPHY S/T KINASE-RELATED"/>
    <property type="match status" value="1"/>
</dbReference>
<feature type="compositionally biased region" description="Pro residues" evidence="12">
    <location>
        <begin position="516"/>
        <end position="525"/>
    </location>
</feature>
<evidence type="ECO:0000259" key="13">
    <source>
        <dbReference type="PROSITE" id="PS50011"/>
    </source>
</evidence>
<evidence type="ECO:0000256" key="1">
    <source>
        <dbReference type="ARBA" id="ARBA00009903"/>
    </source>
</evidence>
<evidence type="ECO:0000256" key="2">
    <source>
        <dbReference type="ARBA" id="ARBA00012513"/>
    </source>
</evidence>
<evidence type="ECO:0000256" key="6">
    <source>
        <dbReference type="ARBA" id="ARBA00022741"/>
    </source>
</evidence>
<feature type="region of interest" description="Disordered" evidence="12">
    <location>
        <begin position="514"/>
        <end position="577"/>
    </location>
</feature>
<dbReference type="Gene3D" id="1.10.510.10">
    <property type="entry name" value="Transferase(Phosphotransferase) domain 1"/>
    <property type="match status" value="1"/>
</dbReference>
<feature type="region of interest" description="Disordered" evidence="12">
    <location>
        <begin position="1"/>
        <end position="33"/>
    </location>
</feature>
<gene>
    <name evidence="15" type="ORF">TRFO_30853</name>
</gene>
<evidence type="ECO:0000313" key="16">
    <source>
        <dbReference type="Proteomes" id="UP000179807"/>
    </source>
</evidence>
<keyword evidence="5" id="KW-0808">Transferase</keyword>
<dbReference type="EC" id="2.7.11.1" evidence="2"/>
<dbReference type="InterPro" id="IPR000961">
    <property type="entry name" value="AGC-kinase_C"/>
</dbReference>
<dbReference type="PROSITE" id="PS00108">
    <property type="entry name" value="PROTEIN_KINASE_ST"/>
    <property type="match status" value="1"/>
</dbReference>
<name>A0A1J4JX87_9EUKA</name>
<dbReference type="InterPro" id="IPR017441">
    <property type="entry name" value="Protein_kinase_ATP_BS"/>
</dbReference>
<comment type="catalytic activity">
    <reaction evidence="9">
        <text>L-threonyl-[protein] + ATP = O-phospho-L-threonyl-[protein] + ADP + H(+)</text>
        <dbReference type="Rhea" id="RHEA:46608"/>
        <dbReference type="Rhea" id="RHEA-COMP:11060"/>
        <dbReference type="Rhea" id="RHEA-COMP:11605"/>
        <dbReference type="ChEBI" id="CHEBI:15378"/>
        <dbReference type="ChEBI" id="CHEBI:30013"/>
        <dbReference type="ChEBI" id="CHEBI:30616"/>
        <dbReference type="ChEBI" id="CHEBI:61977"/>
        <dbReference type="ChEBI" id="CHEBI:456216"/>
        <dbReference type="EC" id="2.7.11.1"/>
    </reaction>
</comment>
<dbReference type="AlphaFoldDB" id="A0A1J4JX87"/>
<dbReference type="OrthoDB" id="3638488at2759"/>
<evidence type="ECO:0000256" key="5">
    <source>
        <dbReference type="ARBA" id="ARBA00022679"/>
    </source>
</evidence>
<dbReference type="PROSITE" id="PS51285">
    <property type="entry name" value="AGC_KINASE_CTER"/>
    <property type="match status" value="1"/>
</dbReference>
<dbReference type="Proteomes" id="UP000179807">
    <property type="component" value="Unassembled WGS sequence"/>
</dbReference>
<sequence length="859" mass="96690">MSEESNHSPFTRSPIVIGADDNDDFQEEEEDLTPVARNHRIPSRFAKVKSELTKHYIESHFADIMRERQERSRFHESLYNNSKLSNDQRAMLESQYAKNSSNIRRLKRRNLRPSQFEKIKMIGRGAFGDVWLVRDKEDNNFYAMKMLRKSELIAKKQVINTLSERDIMASDNPWSVQLIYSFQDSTYLYFVMEYLPGGDLMNLLIKRGFLSEEESRFILAETLLAIQNVHQSGFIHRDVKPDNILITRTGHIKLTDFGLSAKTERYADPYMSLIEDVNDLFHGSRAPRSSTPQMNPMSPMNTPGFAANQGQGGSTTNAQIPRSRREALCSTVGTPDYIAPEVLLKKPYDNRVDFWSFGAMMYEMLFGSPPFFAKTARQTAINIVKWRETLKFPRKPPVTMAAIDLIRHLLCGRDHRIGFEEIKRHPFFNGIDFDNLQNLTPPIVPEINNDADTSNFEEFVPREETHDHADAADEVMNLAFLGFKYNRHLKTRTLPCVSPAIGESLAPILNENIQRFPPPIPPPSQPVKHTPILPTIQPSQPPPPQYSNQTTLGGHPQPPPEQPSQDEQEMQKQKIDQLQASFAQAQQQFEMATKSSDVNGMQGFSFGGARNGNGNVMSLGGHIVNDVSRPGGHPDSYFGSNESSYQFANQEDPFSDGVIISGNTHQQQFGQQPSPGGHFQQAPSPNPSGQPFLFGGQHQPLNLFGTTGPYARNSQPPFGGFQGPFVKASPFQFGLSSYSTQQQQQQQGQTGNFQHQSSGEPTRLGGHRDPPKSDFAFNFNAAVSTPDSQVVMQQNEIQQPTFTFNFGGTETQVPIQEKQNEQPPQEKQQPVEVTQDATGIINEIIIDEQKTDNELVVIT</sequence>
<dbReference type="FunFam" id="3.30.200.20:FF:000192">
    <property type="entry name" value="Serine/threonine-protein kinase cot-1"/>
    <property type="match status" value="1"/>
</dbReference>
<evidence type="ECO:0000256" key="7">
    <source>
        <dbReference type="ARBA" id="ARBA00022777"/>
    </source>
</evidence>
<comment type="catalytic activity">
    <reaction evidence="10">
        <text>L-seryl-[protein] + ATP = O-phospho-L-seryl-[protein] + ADP + H(+)</text>
        <dbReference type="Rhea" id="RHEA:17989"/>
        <dbReference type="Rhea" id="RHEA-COMP:9863"/>
        <dbReference type="Rhea" id="RHEA-COMP:11604"/>
        <dbReference type="ChEBI" id="CHEBI:15378"/>
        <dbReference type="ChEBI" id="CHEBI:29999"/>
        <dbReference type="ChEBI" id="CHEBI:30616"/>
        <dbReference type="ChEBI" id="CHEBI:83421"/>
        <dbReference type="ChEBI" id="CHEBI:456216"/>
        <dbReference type="EC" id="2.7.11.1"/>
    </reaction>
</comment>
<dbReference type="PROSITE" id="PS00107">
    <property type="entry name" value="PROTEIN_KINASE_ATP"/>
    <property type="match status" value="1"/>
</dbReference>
<dbReference type="Pfam" id="PF00069">
    <property type="entry name" value="Pkinase"/>
    <property type="match status" value="2"/>
</dbReference>
<dbReference type="VEuPathDB" id="TrichDB:TRFO_30853"/>
<comment type="similarity">
    <text evidence="1">Belongs to the protein kinase superfamily. AGC Ser/Thr protein kinase family.</text>
</comment>
<dbReference type="GO" id="GO:0005524">
    <property type="term" value="F:ATP binding"/>
    <property type="evidence" value="ECO:0007669"/>
    <property type="project" value="UniProtKB-UniRule"/>
</dbReference>
<dbReference type="CDD" id="cd05573">
    <property type="entry name" value="STKc_ROCK_NDR_like"/>
    <property type="match status" value="1"/>
</dbReference>
<keyword evidence="3" id="KW-0723">Serine/threonine-protein kinase</keyword>
<dbReference type="EMBL" id="MLAK01000880">
    <property type="protein sequence ID" value="OHT02150.1"/>
    <property type="molecule type" value="Genomic_DNA"/>
</dbReference>
<organism evidence="15 16">
    <name type="scientific">Tritrichomonas foetus</name>
    <dbReference type="NCBI Taxonomy" id="1144522"/>
    <lineage>
        <taxon>Eukaryota</taxon>
        <taxon>Metamonada</taxon>
        <taxon>Parabasalia</taxon>
        <taxon>Tritrichomonadida</taxon>
        <taxon>Tritrichomonadidae</taxon>
        <taxon>Tritrichomonas</taxon>
    </lineage>
</organism>
<evidence type="ECO:0000256" key="4">
    <source>
        <dbReference type="ARBA" id="ARBA00022553"/>
    </source>
</evidence>
<dbReference type="InterPro" id="IPR011009">
    <property type="entry name" value="Kinase-like_dom_sf"/>
</dbReference>
<feature type="region of interest" description="Disordered" evidence="12">
    <location>
        <begin position="301"/>
        <end position="324"/>
    </location>
</feature>
<feature type="region of interest" description="Disordered" evidence="12">
    <location>
        <begin position="666"/>
        <end position="775"/>
    </location>
</feature>
<evidence type="ECO:0000256" key="9">
    <source>
        <dbReference type="ARBA" id="ARBA00047899"/>
    </source>
</evidence>
<evidence type="ECO:0000256" key="11">
    <source>
        <dbReference type="PROSITE-ProRule" id="PRU10141"/>
    </source>
</evidence>
<dbReference type="InterPro" id="IPR050839">
    <property type="entry name" value="Rho-assoc_Ser/Thr_Kinase"/>
</dbReference>
<accession>A0A1J4JX87</accession>
<keyword evidence="8 11" id="KW-0067">ATP-binding</keyword>